<protein>
    <submittedName>
        <fullName evidence="1">Uncharacterized protein</fullName>
    </submittedName>
</protein>
<comment type="caution">
    <text evidence="1">The sequence shown here is derived from an EMBL/GenBank/DDBJ whole genome shotgun (WGS) entry which is preliminary data.</text>
</comment>
<dbReference type="Proteomes" id="UP000828390">
    <property type="component" value="Unassembled WGS sequence"/>
</dbReference>
<keyword evidence="2" id="KW-1185">Reference proteome</keyword>
<proteinExistence type="predicted"/>
<sequence>MLFLGCHAKYEVHSGYISGPTCMAVSKNSNEQESCSTYNENQTPVTVWEPDILRQKQLEDLDIMPILRSVESGIKSRWADIAGLSSIGKTL</sequence>
<dbReference type="AlphaFoldDB" id="A0A9D4CKF1"/>
<dbReference type="EMBL" id="JAIWYP010000012">
    <property type="protein sequence ID" value="KAH3726993.1"/>
    <property type="molecule type" value="Genomic_DNA"/>
</dbReference>
<reference evidence="1" key="2">
    <citation type="submission" date="2020-11" db="EMBL/GenBank/DDBJ databases">
        <authorList>
            <person name="McCartney M.A."/>
            <person name="Auch B."/>
            <person name="Kono T."/>
            <person name="Mallez S."/>
            <person name="Becker A."/>
            <person name="Gohl D.M."/>
            <person name="Silverstein K.A.T."/>
            <person name="Koren S."/>
            <person name="Bechman K.B."/>
            <person name="Herman A."/>
            <person name="Abrahante J.E."/>
            <person name="Garbe J."/>
        </authorList>
    </citation>
    <scope>NUCLEOTIDE SEQUENCE</scope>
    <source>
        <strain evidence="1">Duluth1</strain>
        <tissue evidence="1">Whole animal</tissue>
    </source>
</reference>
<evidence type="ECO:0000313" key="1">
    <source>
        <dbReference type="EMBL" id="KAH3726993.1"/>
    </source>
</evidence>
<organism evidence="1 2">
    <name type="scientific">Dreissena polymorpha</name>
    <name type="common">Zebra mussel</name>
    <name type="synonym">Mytilus polymorpha</name>
    <dbReference type="NCBI Taxonomy" id="45954"/>
    <lineage>
        <taxon>Eukaryota</taxon>
        <taxon>Metazoa</taxon>
        <taxon>Spiralia</taxon>
        <taxon>Lophotrochozoa</taxon>
        <taxon>Mollusca</taxon>
        <taxon>Bivalvia</taxon>
        <taxon>Autobranchia</taxon>
        <taxon>Heteroconchia</taxon>
        <taxon>Euheterodonta</taxon>
        <taxon>Imparidentia</taxon>
        <taxon>Neoheterodontei</taxon>
        <taxon>Myida</taxon>
        <taxon>Dreissenoidea</taxon>
        <taxon>Dreissenidae</taxon>
        <taxon>Dreissena</taxon>
    </lineage>
</organism>
<name>A0A9D4CKF1_DREPO</name>
<gene>
    <name evidence="1" type="ORF">DPMN_052917</name>
</gene>
<evidence type="ECO:0000313" key="2">
    <source>
        <dbReference type="Proteomes" id="UP000828390"/>
    </source>
</evidence>
<reference evidence="1" key="1">
    <citation type="journal article" date="2019" name="bioRxiv">
        <title>The Genome of the Zebra Mussel, Dreissena polymorpha: A Resource for Invasive Species Research.</title>
        <authorList>
            <person name="McCartney M.A."/>
            <person name="Auch B."/>
            <person name="Kono T."/>
            <person name="Mallez S."/>
            <person name="Zhang Y."/>
            <person name="Obille A."/>
            <person name="Becker A."/>
            <person name="Abrahante J.E."/>
            <person name="Garbe J."/>
            <person name="Badalamenti J.P."/>
            <person name="Herman A."/>
            <person name="Mangelson H."/>
            <person name="Liachko I."/>
            <person name="Sullivan S."/>
            <person name="Sone E.D."/>
            <person name="Koren S."/>
            <person name="Silverstein K.A.T."/>
            <person name="Beckman K.B."/>
            <person name="Gohl D.M."/>
        </authorList>
    </citation>
    <scope>NUCLEOTIDE SEQUENCE</scope>
    <source>
        <strain evidence="1">Duluth1</strain>
        <tissue evidence="1">Whole animal</tissue>
    </source>
</reference>
<accession>A0A9D4CKF1</accession>